<comment type="caution">
    <text evidence="1">The sequence shown here is derived from an EMBL/GenBank/DDBJ whole genome shotgun (WGS) entry which is preliminary data.</text>
</comment>
<sequence length="114" mass="13688">MEIVPWPLRQRSNSNFHVQHYHTFFHKYCAQRSFGRGEAWSQGMHTIFPDEFGRHDFAHLLKPSYVKTSQDFIAGVKSKCRSCRLLERLCKIILKIYLKRFALFFLVFCCFFVF</sequence>
<evidence type="ECO:0000313" key="2">
    <source>
        <dbReference type="Proteomes" id="UP000031036"/>
    </source>
</evidence>
<accession>A0A0B2VDA2</accession>
<organism evidence="1 2">
    <name type="scientific">Toxocara canis</name>
    <name type="common">Canine roundworm</name>
    <dbReference type="NCBI Taxonomy" id="6265"/>
    <lineage>
        <taxon>Eukaryota</taxon>
        <taxon>Metazoa</taxon>
        <taxon>Ecdysozoa</taxon>
        <taxon>Nematoda</taxon>
        <taxon>Chromadorea</taxon>
        <taxon>Rhabditida</taxon>
        <taxon>Spirurina</taxon>
        <taxon>Ascaridomorpha</taxon>
        <taxon>Ascaridoidea</taxon>
        <taxon>Toxocaridae</taxon>
        <taxon>Toxocara</taxon>
    </lineage>
</organism>
<keyword evidence="2" id="KW-1185">Reference proteome</keyword>
<name>A0A0B2VDA2_TOXCA</name>
<protein>
    <submittedName>
        <fullName evidence="1">Uncharacterized protein</fullName>
    </submittedName>
</protein>
<gene>
    <name evidence="1" type="ORF">Tcan_08000</name>
</gene>
<dbReference type="AlphaFoldDB" id="A0A0B2VDA2"/>
<dbReference type="Proteomes" id="UP000031036">
    <property type="component" value="Unassembled WGS sequence"/>
</dbReference>
<proteinExistence type="predicted"/>
<dbReference type="EMBL" id="JPKZ01001901">
    <property type="protein sequence ID" value="KHN79503.1"/>
    <property type="molecule type" value="Genomic_DNA"/>
</dbReference>
<evidence type="ECO:0000313" key="1">
    <source>
        <dbReference type="EMBL" id="KHN79503.1"/>
    </source>
</evidence>
<reference evidence="1 2" key="1">
    <citation type="submission" date="2014-11" db="EMBL/GenBank/DDBJ databases">
        <title>Genetic blueprint of the zoonotic pathogen Toxocara canis.</title>
        <authorList>
            <person name="Zhu X.-Q."/>
            <person name="Korhonen P.K."/>
            <person name="Cai H."/>
            <person name="Young N.D."/>
            <person name="Nejsum P."/>
            <person name="von Samson-Himmelstjerna G."/>
            <person name="Boag P.R."/>
            <person name="Tan P."/>
            <person name="Li Q."/>
            <person name="Min J."/>
            <person name="Yang Y."/>
            <person name="Wang X."/>
            <person name="Fang X."/>
            <person name="Hall R.S."/>
            <person name="Hofmann A."/>
            <person name="Sternberg P.W."/>
            <person name="Jex A.R."/>
            <person name="Gasser R.B."/>
        </authorList>
    </citation>
    <scope>NUCLEOTIDE SEQUENCE [LARGE SCALE GENOMIC DNA]</scope>
    <source>
        <strain evidence="1">PN_DK_2014</strain>
    </source>
</reference>